<organism evidence="1 2">
    <name type="scientific">Desulfobulbus propionicus (strain ATCC 33891 / DSM 2032 / VKM B-1956 / 1pr3)</name>
    <dbReference type="NCBI Taxonomy" id="577650"/>
    <lineage>
        <taxon>Bacteria</taxon>
        <taxon>Pseudomonadati</taxon>
        <taxon>Thermodesulfobacteriota</taxon>
        <taxon>Desulfobulbia</taxon>
        <taxon>Desulfobulbales</taxon>
        <taxon>Desulfobulbaceae</taxon>
        <taxon>Desulfobulbus</taxon>
    </lineage>
</organism>
<proteinExistence type="predicted"/>
<dbReference type="EMBL" id="CP002364">
    <property type="protein sequence ID" value="ADW18556.1"/>
    <property type="molecule type" value="Genomic_DNA"/>
</dbReference>
<dbReference type="AlphaFoldDB" id="A0A7U4DPV2"/>
<keyword evidence="2" id="KW-1185">Reference proteome</keyword>
<evidence type="ECO:0000313" key="1">
    <source>
        <dbReference type="EMBL" id="ADW18556.1"/>
    </source>
</evidence>
<protein>
    <submittedName>
        <fullName evidence="1">Uncharacterized protein</fullName>
    </submittedName>
</protein>
<dbReference type="KEGG" id="dpr:Despr_2415"/>
<name>A0A7U4DPV2_DESPD</name>
<dbReference type="Proteomes" id="UP000006365">
    <property type="component" value="Chromosome"/>
</dbReference>
<reference evidence="1 2" key="1">
    <citation type="journal article" date="2011" name="Stand. Genomic Sci.">
        <title>Complete genome sequence of Desulfobulbus propionicus type strain (1pr3).</title>
        <authorList>
            <person name="Pagani I."/>
            <person name="Lapidus A."/>
            <person name="Nolan M."/>
            <person name="Lucas S."/>
            <person name="Hammon N."/>
            <person name="Deshpande S."/>
            <person name="Cheng J.F."/>
            <person name="Chertkov O."/>
            <person name="Davenport K."/>
            <person name="Tapia R."/>
            <person name="Han C."/>
            <person name="Goodwin L."/>
            <person name="Pitluck S."/>
            <person name="Liolios K."/>
            <person name="Mavromatis K."/>
            <person name="Ivanova N."/>
            <person name="Mikhailova N."/>
            <person name="Pati A."/>
            <person name="Chen A."/>
            <person name="Palaniappan K."/>
            <person name="Land M."/>
            <person name="Hauser L."/>
            <person name="Chang Y.J."/>
            <person name="Jeffries C.D."/>
            <person name="Detter J.C."/>
            <person name="Brambilla E."/>
            <person name="Kannan K.P."/>
            <person name="Djao O.D."/>
            <person name="Rohde M."/>
            <person name="Pukall R."/>
            <person name="Spring S."/>
            <person name="Goker M."/>
            <person name="Sikorski J."/>
            <person name="Woyke T."/>
            <person name="Bristow J."/>
            <person name="Eisen J.A."/>
            <person name="Markowitz V."/>
            <person name="Hugenholtz P."/>
            <person name="Kyrpides N.C."/>
            <person name="Klenk H.P."/>
        </authorList>
    </citation>
    <scope>NUCLEOTIDE SEQUENCE [LARGE SCALE GENOMIC DNA]</scope>
    <source>
        <strain evidence="2">ATCC 33891 / DSM 2032 / 1pr3</strain>
    </source>
</reference>
<gene>
    <name evidence="1" type="ordered locus">Despr_2415</name>
</gene>
<sequence length="98" mass="11097">MNNRTANNVLQNYYMHPLRRKQLNVLMDWKNDDVSHCAQIKSTKPALDEDAIQALSLERVEHNEVPLGAVTVSGNRLIQGDQPVLRRVVCAISSGEWD</sequence>
<evidence type="ECO:0000313" key="2">
    <source>
        <dbReference type="Proteomes" id="UP000006365"/>
    </source>
</evidence>
<dbReference type="RefSeq" id="WP_015725093.1">
    <property type="nucleotide sequence ID" value="NC_014972.1"/>
</dbReference>
<accession>A0A7U4DPV2</accession>